<dbReference type="GO" id="GO:0005737">
    <property type="term" value="C:cytoplasm"/>
    <property type="evidence" value="ECO:0007669"/>
    <property type="project" value="TreeGrafter"/>
</dbReference>
<dbReference type="VEuPathDB" id="FungiDB:SPSK_02167"/>
<keyword evidence="1" id="KW-0433">Leucine-rich repeat</keyword>
<feature type="compositionally biased region" description="Low complexity" evidence="3">
    <location>
        <begin position="514"/>
        <end position="525"/>
    </location>
</feature>
<feature type="region of interest" description="Disordered" evidence="3">
    <location>
        <begin position="313"/>
        <end position="525"/>
    </location>
</feature>
<evidence type="ECO:0000313" key="5">
    <source>
        <dbReference type="Proteomes" id="UP000033710"/>
    </source>
</evidence>
<organism evidence="4 5">
    <name type="scientific">Sporothrix schenckii 1099-18</name>
    <dbReference type="NCBI Taxonomy" id="1397361"/>
    <lineage>
        <taxon>Eukaryota</taxon>
        <taxon>Fungi</taxon>
        <taxon>Dikarya</taxon>
        <taxon>Ascomycota</taxon>
        <taxon>Pezizomycotina</taxon>
        <taxon>Sordariomycetes</taxon>
        <taxon>Sordariomycetidae</taxon>
        <taxon>Ophiostomatales</taxon>
        <taxon>Ophiostomataceae</taxon>
        <taxon>Sporothrix</taxon>
    </lineage>
</organism>
<dbReference type="AlphaFoldDB" id="A0A0F2MDL3"/>
<dbReference type="InterPro" id="IPR032675">
    <property type="entry name" value="LRR_dom_sf"/>
</dbReference>
<dbReference type="Pfam" id="PF13516">
    <property type="entry name" value="LRR_6"/>
    <property type="match status" value="2"/>
</dbReference>
<feature type="compositionally biased region" description="Polar residues" evidence="3">
    <location>
        <begin position="279"/>
        <end position="288"/>
    </location>
</feature>
<feature type="region of interest" description="Disordered" evidence="3">
    <location>
        <begin position="1"/>
        <end position="181"/>
    </location>
</feature>
<keyword evidence="2" id="KW-0677">Repeat</keyword>
<dbReference type="RefSeq" id="XP_016588912.1">
    <property type="nucleotide sequence ID" value="XM_016729044.1"/>
</dbReference>
<dbReference type="GeneID" id="27664321"/>
<dbReference type="Pfam" id="PF13855">
    <property type="entry name" value="LRR_8"/>
    <property type="match status" value="1"/>
</dbReference>
<proteinExistence type="predicted"/>
<gene>
    <name evidence="4" type="ORF">SPSK_02167</name>
</gene>
<evidence type="ECO:0000256" key="2">
    <source>
        <dbReference type="ARBA" id="ARBA00022737"/>
    </source>
</evidence>
<dbReference type="Proteomes" id="UP000033710">
    <property type="component" value="Unassembled WGS sequence"/>
</dbReference>
<feature type="region of interest" description="Disordered" evidence="3">
    <location>
        <begin position="924"/>
        <end position="1021"/>
    </location>
</feature>
<feature type="compositionally biased region" description="Low complexity" evidence="3">
    <location>
        <begin position="77"/>
        <end position="90"/>
    </location>
</feature>
<evidence type="ECO:0000313" key="4">
    <source>
        <dbReference type="EMBL" id="KJR86236.1"/>
    </source>
</evidence>
<dbReference type="OrthoDB" id="676979at2759"/>
<name>A0A0F2MDL3_SPOSC</name>
<feature type="region of interest" description="Disordered" evidence="3">
    <location>
        <begin position="214"/>
        <end position="288"/>
    </location>
</feature>
<dbReference type="EMBL" id="AXCR01000006">
    <property type="protein sequence ID" value="KJR86236.1"/>
    <property type="molecule type" value="Genomic_DNA"/>
</dbReference>
<feature type="compositionally biased region" description="Polar residues" evidence="3">
    <location>
        <begin position="1004"/>
        <end position="1021"/>
    </location>
</feature>
<feature type="compositionally biased region" description="Polar residues" evidence="3">
    <location>
        <begin position="943"/>
        <end position="952"/>
    </location>
</feature>
<dbReference type="PROSITE" id="PS51450">
    <property type="entry name" value="LRR"/>
    <property type="match status" value="3"/>
</dbReference>
<reference evidence="4 5" key="1">
    <citation type="journal article" date="2014" name="BMC Genomics">
        <title>Comparative genomics of the major fungal agents of human and animal Sporotrichosis: Sporothrix schenckii and Sporothrix brasiliensis.</title>
        <authorList>
            <person name="Teixeira M.M."/>
            <person name="de Almeida L.G."/>
            <person name="Kubitschek-Barreira P."/>
            <person name="Alves F.L."/>
            <person name="Kioshima E.S."/>
            <person name="Abadio A.K."/>
            <person name="Fernandes L."/>
            <person name="Derengowski L.S."/>
            <person name="Ferreira K.S."/>
            <person name="Souza R.C."/>
            <person name="Ruiz J.C."/>
            <person name="de Andrade N.C."/>
            <person name="Paes H.C."/>
            <person name="Nicola A.M."/>
            <person name="Albuquerque P."/>
            <person name="Gerber A.L."/>
            <person name="Martins V.P."/>
            <person name="Peconick L.D."/>
            <person name="Neto A.V."/>
            <person name="Chaucanez C.B."/>
            <person name="Silva P.A."/>
            <person name="Cunha O.L."/>
            <person name="de Oliveira F.F."/>
            <person name="dos Santos T.C."/>
            <person name="Barros A.L."/>
            <person name="Soares M.A."/>
            <person name="de Oliveira L.M."/>
            <person name="Marini M.M."/>
            <person name="Villalobos-Duno H."/>
            <person name="Cunha M.M."/>
            <person name="de Hoog S."/>
            <person name="da Silveira J.F."/>
            <person name="Henrissat B."/>
            <person name="Nino-Vega G.A."/>
            <person name="Cisalpino P.S."/>
            <person name="Mora-Montes H.M."/>
            <person name="Almeida S.R."/>
            <person name="Stajich J.E."/>
            <person name="Lopes-Bezerra L.M."/>
            <person name="Vasconcelos A.T."/>
            <person name="Felipe M.S."/>
        </authorList>
    </citation>
    <scope>NUCLEOTIDE SEQUENCE [LARGE SCALE GENOMIC DNA]</scope>
    <source>
        <strain evidence="4 5">1099-18</strain>
    </source>
</reference>
<protein>
    <recommendedName>
        <fullName evidence="6">Leucine-rich repeat-containing protein 40</fullName>
    </recommendedName>
</protein>
<feature type="compositionally biased region" description="Basic and acidic residues" evidence="3">
    <location>
        <begin position="986"/>
        <end position="999"/>
    </location>
</feature>
<evidence type="ECO:0000256" key="1">
    <source>
        <dbReference type="ARBA" id="ARBA00022614"/>
    </source>
</evidence>
<feature type="compositionally biased region" description="Low complexity" evidence="3">
    <location>
        <begin position="24"/>
        <end position="44"/>
    </location>
</feature>
<dbReference type="InterPro" id="IPR050216">
    <property type="entry name" value="LRR_domain-containing"/>
</dbReference>
<feature type="compositionally biased region" description="Low complexity" evidence="3">
    <location>
        <begin position="417"/>
        <end position="463"/>
    </location>
</feature>
<dbReference type="KEGG" id="ssck:SPSK_02167"/>
<dbReference type="InterPro" id="IPR001611">
    <property type="entry name" value="Leu-rich_rpt"/>
</dbReference>
<dbReference type="SUPFAM" id="SSF52058">
    <property type="entry name" value="L domain-like"/>
    <property type="match status" value="2"/>
</dbReference>
<accession>A0A0F2MDL3</accession>
<evidence type="ECO:0008006" key="6">
    <source>
        <dbReference type="Google" id="ProtNLM"/>
    </source>
</evidence>
<dbReference type="PANTHER" id="PTHR48051">
    <property type="match status" value="1"/>
</dbReference>
<evidence type="ECO:0000256" key="3">
    <source>
        <dbReference type="SAM" id="MobiDB-lite"/>
    </source>
</evidence>
<sequence>MADRTQIPRPSGLPRPTSRLPLYSSSANAPSAAGTAPAASSHPARPMPLRAKPSRESLSGGDLRNPKLRSMPSQDRLGGLSPSSSSSSLSVAKNAIRNASPRTRAVSGEFAKTAPPRKTRASMGAPPLPSSRLADDSNTFNRPGTAGTLSRRISAQHLPSRSAQHTPTVSQYSTSPDEDVLAGDHIVGSTELESLGARPSRARLSLAERTMETLAQIPSSPAVKGKTTAFYDPEAARIPQRPGSRTGSRAGSRPGSSYRSDSSTRSVSRPPSRPRSSSGNDDTAPNVRSSVNSFRTAVLSSFVPIDEVATPGRSTATRTLRGRASIGPGVAPSHKYGALNSLREQAEAPSFLPPRSRTPSPEKSSAAPPDTPSAFSSRTATAPGRLASKTVAARPLKSRASMSGLIRKPSMNSMDGSTSSTVVASPATTRKSSMASRASSTSYEDTGASNASNASNASTVSTAPSIGSAELTGTGQNPVSNSRKSSAALREQIARAKAAKRVASQNVGDKPRESPASPLSTPAASFSSLGDSAFDAEPVVPTDTTFDFGLNLDPFNRNQNGETPAKVVLARVNAARTSGRLNIAALNLRDIPAEVMGMYDADALGTYDGSWAETVDLTRFVAADNEIEMIDESVFPDQSLEELAEMEDSKGNIFGGLETLDLHGNMLISLPMGLRRLPVLTSLNLSQNRITNNALEVISQIPSLRDLKLGGNLFYGPLDPSFAKLENLEIADLHGNNISALPLTLSNMTKLRILNISENNFESLVFEPLSKLPLVELNVRKNKLSGVLIEDAVSTMPHLQILDVTSNQITHLVSTTRSDGVALPALQQLLVSMNRLQMLPDMTKWTALMTLIGEENSINSIPDGFTSLRHLRHADFSSNDIRTISPEVGRMDNLAMLRLSGNPLRDKKFCTADTDDIKETLAARLEPEPDMGLGPGEEGFILNPQSDGTPNEMNDELRDAVTELSTKTGAHGPQRRRRLSGASAGERGDDDRDDSRSDDEFATPPTSLPHSPARSRSQTVSNQLWAVKKGGVLDRSETEASSLHPVISSRVAQEHTIYEIYLQKNLFTALPDALSFFAATLTTLSLSKNQLKGEAYFGDAAASDGLELPVLKELNLSCNHITSLGPLVKCLRAPRLQKLDVSMNRVSSLPADTQLRDAFPALTVLLAGNNHLAELHPESIKGMLIVDVSNNDIEHLNPRIGLLGGEGGLQRFEVLGNRFRVPRFNVIERGTEATLRWLRGRVPVAEMGAWREANRNGDADDDVD</sequence>
<feature type="compositionally biased region" description="Polar residues" evidence="3">
    <location>
        <begin position="136"/>
        <end position="175"/>
    </location>
</feature>
<feature type="compositionally biased region" description="Polar residues" evidence="3">
    <location>
        <begin position="471"/>
        <end position="485"/>
    </location>
</feature>
<reference evidence="4 5" key="2">
    <citation type="journal article" date="2015" name="Eukaryot. Cell">
        <title>Asexual propagation of a virulent clone complex in a human and feline outbreak of sporotrichosis.</title>
        <authorList>
            <person name="Teixeira Mde M."/>
            <person name="Rodrigues A.M."/>
            <person name="Tsui C.K."/>
            <person name="de Almeida L.G."/>
            <person name="Van Diepeningen A.D."/>
            <person name="van den Ende B.G."/>
            <person name="Fernandes G.F."/>
            <person name="Kano R."/>
            <person name="Hamelin R.C."/>
            <person name="Lopes-Bezerra L.M."/>
            <person name="Vasconcelos A.T."/>
            <person name="de Hoog S."/>
            <person name="de Camargo Z.P."/>
            <person name="Felipe M.S."/>
        </authorList>
    </citation>
    <scope>NUCLEOTIDE SEQUENCE [LARGE SCALE GENOMIC DNA]</scope>
    <source>
        <strain evidence="4 5">1099-18</strain>
    </source>
</reference>
<dbReference type="PANTHER" id="PTHR48051:SF27">
    <property type="entry name" value="LEUCINE-RICH REPEAT-CONTAINING PROTEIN 40"/>
    <property type="match status" value="1"/>
</dbReference>
<dbReference type="SMART" id="SM00364">
    <property type="entry name" value="LRR_BAC"/>
    <property type="match status" value="5"/>
</dbReference>
<feature type="compositionally biased region" description="Low complexity" evidence="3">
    <location>
        <begin position="252"/>
        <end position="278"/>
    </location>
</feature>
<dbReference type="SMART" id="SM00369">
    <property type="entry name" value="LRR_TYP"/>
    <property type="match status" value="10"/>
</dbReference>
<comment type="caution">
    <text evidence="4">The sequence shown here is derived from an EMBL/GenBank/DDBJ whole genome shotgun (WGS) entry which is preliminary data.</text>
</comment>
<dbReference type="InterPro" id="IPR003591">
    <property type="entry name" value="Leu-rich_rpt_typical-subtyp"/>
</dbReference>
<dbReference type="Gene3D" id="3.80.10.10">
    <property type="entry name" value="Ribonuclease Inhibitor"/>
    <property type="match status" value="3"/>
</dbReference>